<dbReference type="AlphaFoldDB" id="A0A5S6R3W3"/>
<accession>A0A5S6R3W3</accession>
<dbReference type="GO" id="GO:0006357">
    <property type="term" value="P:regulation of transcription by RNA polymerase II"/>
    <property type="evidence" value="ECO:0007669"/>
    <property type="project" value="InterPro"/>
</dbReference>
<comment type="subunit">
    <text evidence="6">Component of the Mediator complex.</text>
</comment>
<sequence length="243" mass="28160">MNLPGGLQVSNPLHVQWNPPWNPNWINASNVLDYFTNTMNPFYDPNCLNEQIRMQRLSPEVLSRSSGVEYALLYACEPLFVIRKQYRQANQTITPLEDYYIIGGTVYQAPDLCSVLNSRLQASINHLRTAFEEVKSYYRFHPAKGYYWQFKNETGIEKKSTKKNRENVLEDVRASLYQRQRMDTLIGDLVNKFPLPLLEEVADSVNLGKESPKKVAPVDKNTKEVAKRDEAEEQKFSSKKMKM</sequence>
<keyword evidence="6" id="KW-0010">Activator</keyword>
<keyword evidence="5 6" id="KW-0539">Nucleus</keyword>
<dbReference type="Proteomes" id="UP000046395">
    <property type="component" value="Unassembled WGS sequence"/>
</dbReference>
<dbReference type="WBParaSite" id="TMUE_3000014281.1">
    <property type="protein sequence ID" value="TMUE_3000014281.1"/>
    <property type="gene ID" value="WBGene00291668"/>
</dbReference>
<evidence type="ECO:0000256" key="7">
    <source>
        <dbReference type="SAM" id="MobiDB-lite"/>
    </source>
</evidence>
<comment type="subcellular location">
    <subcellularLocation>
        <location evidence="1 6">Nucleus</location>
    </subcellularLocation>
</comment>
<organism evidence="8 9">
    <name type="scientific">Trichuris muris</name>
    <name type="common">Mouse whipworm</name>
    <dbReference type="NCBI Taxonomy" id="70415"/>
    <lineage>
        <taxon>Eukaryota</taxon>
        <taxon>Metazoa</taxon>
        <taxon>Ecdysozoa</taxon>
        <taxon>Nematoda</taxon>
        <taxon>Enoplea</taxon>
        <taxon>Dorylaimia</taxon>
        <taxon>Trichinellida</taxon>
        <taxon>Trichuridae</taxon>
        <taxon>Trichuris</taxon>
    </lineage>
</organism>
<dbReference type="InterPro" id="IPR007018">
    <property type="entry name" value="Mediator_Med6"/>
</dbReference>
<evidence type="ECO:0000256" key="3">
    <source>
        <dbReference type="ARBA" id="ARBA00023015"/>
    </source>
</evidence>
<comment type="function">
    <text evidence="6">Component of the Mediator complex, a coactivator involved in the regulated transcription of nearly all RNA polymerase II-dependent genes. Mediator functions as a bridge to convey information from gene-specific regulatory proteins to the basal RNA polymerase II transcription machinery. Mediator is recruited to promoters by direct interactions with regulatory proteins and serves as a scaffold for the assembly of a functional preinitiation complex with RNA polymerase II and the general transcription factors.</text>
</comment>
<name>A0A5S6R3W3_TRIMR</name>
<evidence type="ECO:0000256" key="2">
    <source>
        <dbReference type="ARBA" id="ARBA00007526"/>
    </source>
</evidence>
<gene>
    <name evidence="6" type="primary">MED6</name>
</gene>
<dbReference type="STRING" id="70415.A0A5S6R3W3"/>
<keyword evidence="8" id="KW-1185">Reference proteome</keyword>
<dbReference type="PANTHER" id="PTHR13104">
    <property type="entry name" value="MED-6-RELATED"/>
    <property type="match status" value="1"/>
</dbReference>
<dbReference type="InterPro" id="IPR038566">
    <property type="entry name" value="Mediator_Med6_sf"/>
</dbReference>
<evidence type="ECO:0000313" key="8">
    <source>
        <dbReference type="Proteomes" id="UP000046395"/>
    </source>
</evidence>
<evidence type="ECO:0000313" key="9">
    <source>
        <dbReference type="WBParaSite" id="TMUE_3000014281.1"/>
    </source>
</evidence>
<evidence type="ECO:0000256" key="4">
    <source>
        <dbReference type="ARBA" id="ARBA00023163"/>
    </source>
</evidence>
<comment type="similarity">
    <text evidence="2 6">Belongs to the Mediator complex subunit 6 family.</text>
</comment>
<dbReference type="Pfam" id="PF04934">
    <property type="entry name" value="Med6"/>
    <property type="match status" value="1"/>
</dbReference>
<feature type="compositionally biased region" description="Basic and acidic residues" evidence="7">
    <location>
        <begin position="210"/>
        <end position="236"/>
    </location>
</feature>
<dbReference type="GO" id="GO:0003712">
    <property type="term" value="F:transcription coregulator activity"/>
    <property type="evidence" value="ECO:0007669"/>
    <property type="project" value="InterPro"/>
</dbReference>
<evidence type="ECO:0000256" key="1">
    <source>
        <dbReference type="ARBA" id="ARBA00004123"/>
    </source>
</evidence>
<reference evidence="9" key="1">
    <citation type="submission" date="2019-12" db="UniProtKB">
        <authorList>
            <consortium name="WormBaseParasite"/>
        </authorList>
    </citation>
    <scope>IDENTIFICATION</scope>
</reference>
<dbReference type="GO" id="GO:0016592">
    <property type="term" value="C:mediator complex"/>
    <property type="evidence" value="ECO:0007669"/>
    <property type="project" value="InterPro"/>
</dbReference>
<proteinExistence type="inferred from homology"/>
<evidence type="ECO:0000256" key="6">
    <source>
        <dbReference type="RuleBase" id="RU364143"/>
    </source>
</evidence>
<feature type="region of interest" description="Disordered" evidence="7">
    <location>
        <begin position="209"/>
        <end position="243"/>
    </location>
</feature>
<keyword evidence="3 6" id="KW-0805">Transcription regulation</keyword>
<keyword evidence="4 6" id="KW-0804">Transcription</keyword>
<evidence type="ECO:0000256" key="5">
    <source>
        <dbReference type="ARBA" id="ARBA00023242"/>
    </source>
</evidence>
<dbReference type="Gene3D" id="3.10.450.580">
    <property type="entry name" value="Mediator complex, subunit Med6"/>
    <property type="match status" value="1"/>
</dbReference>
<protein>
    <recommendedName>
        <fullName evidence="6">Mediator of RNA polymerase II transcription subunit 6</fullName>
    </recommendedName>
    <alternativeName>
        <fullName evidence="6">Mediator complex subunit 6</fullName>
    </alternativeName>
</protein>